<dbReference type="PANTHER" id="PTHR38332">
    <property type="entry name" value="PROTEIN CBG11604"/>
    <property type="match status" value="1"/>
</dbReference>
<evidence type="ECO:0000256" key="1">
    <source>
        <dbReference type="SAM" id="MobiDB-lite"/>
    </source>
</evidence>
<sequence>MFQRHWGLGFAPGTGPGLSIWWACIKDVNPHLRERRVEKHLGETTPSSPGRDSNLSFPILGSLTQQKTSTFANYTTKAETKAINCYTCSSLNGSDVNCEDPYNPAMSTYTEKCMVPKQGHIGMFPANFCIKIVGRNVRRKLRVGNFYGVRTLWPEKFDIVSSISYGPRTYGYGVCIRALSVGSVGEEGRSAPHHPSSPVPGSVQATPPREKACSHCCDVTRLRPCRFLVLQKNETLVVLVQGTACITTVETSHLMVIRACVMKTMDTQCGEFRYQDQTMTGCILTCDYDGCNTAVGRNAPDSLCSLGPLRIRSCGRRKSSSLDLGDILVKDLPSA</sequence>
<feature type="region of interest" description="Disordered" evidence="1">
    <location>
        <begin position="187"/>
        <end position="206"/>
    </location>
</feature>
<gene>
    <name evidence="2" type="ORF">TCMB3V08_LOCUS4942</name>
</gene>
<evidence type="ECO:0000313" key="2">
    <source>
        <dbReference type="EMBL" id="CAD7572289.1"/>
    </source>
</evidence>
<dbReference type="AlphaFoldDB" id="A0A7R9P787"/>
<protein>
    <submittedName>
        <fullName evidence="2">(California timema) hypothetical protein</fullName>
    </submittedName>
</protein>
<dbReference type="PANTHER" id="PTHR38332:SF2">
    <property type="entry name" value="PROTEIN QUIVER"/>
    <property type="match status" value="1"/>
</dbReference>
<reference evidence="2" key="1">
    <citation type="submission" date="2020-11" db="EMBL/GenBank/DDBJ databases">
        <authorList>
            <person name="Tran Van P."/>
        </authorList>
    </citation>
    <scope>NUCLEOTIDE SEQUENCE</scope>
</reference>
<accession>A0A7R9P787</accession>
<proteinExistence type="predicted"/>
<name>A0A7R9P787_TIMCA</name>
<organism evidence="2">
    <name type="scientific">Timema californicum</name>
    <name type="common">California timema</name>
    <name type="synonym">Walking stick</name>
    <dbReference type="NCBI Taxonomy" id="61474"/>
    <lineage>
        <taxon>Eukaryota</taxon>
        <taxon>Metazoa</taxon>
        <taxon>Ecdysozoa</taxon>
        <taxon>Arthropoda</taxon>
        <taxon>Hexapoda</taxon>
        <taxon>Insecta</taxon>
        <taxon>Pterygota</taxon>
        <taxon>Neoptera</taxon>
        <taxon>Polyneoptera</taxon>
        <taxon>Phasmatodea</taxon>
        <taxon>Timematodea</taxon>
        <taxon>Timematoidea</taxon>
        <taxon>Timematidae</taxon>
        <taxon>Timema</taxon>
    </lineage>
</organism>
<dbReference type="EMBL" id="OE180933">
    <property type="protein sequence ID" value="CAD7572289.1"/>
    <property type="molecule type" value="Genomic_DNA"/>
</dbReference>
<feature type="compositionally biased region" description="Low complexity" evidence="1">
    <location>
        <begin position="193"/>
        <end position="203"/>
    </location>
</feature>